<keyword evidence="2 5" id="KW-0812">Transmembrane</keyword>
<dbReference type="AlphaFoldDB" id="A0A831LR51"/>
<evidence type="ECO:0000256" key="3">
    <source>
        <dbReference type="ARBA" id="ARBA00022989"/>
    </source>
</evidence>
<evidence type="ECO:0000313" key="6">
    <source>
        <dbReference type="EMBL" id="HDR51122.1"/>
    </source>
</evidence>
<proteinExistence type="predicted"/>
<dbReference type="EMBL" id="DSDK01000322">
    <property type="protein sequence ID" value="HDR51122.1"/>
    <property type="molecule type" value="Genomic_DNA"/>
</dbReference>
<feature type="transmembrane region" description="Helical" evidence="5">
    <location>
        <begin position="12"/>
        <end position="29"/>
    </location>
</feature>
<evidence type="ECO:0000256" key="5">
    <source>
        <dbReference type="SAM" id="Phobius"/>
    </source>
</evidence>
<feature type="transmembrane region" description="Helical" evidence="5">
    <location>
        <begin position="41"/>
        <end position="62"/>
    </location>
</feature>
<dbReference type="GO" id="GO:0016740">
    <property type="term" value="F:transferase activity"/>
    <property type="evidence" value="ECO:0007669"/>
    <property type="project" value="UniProtKB-ARBA"/>
</dbReference>
<feature type="transmembrane region" description="Helical" evidence="5">
    <location>
        <begin position="202"/>
        <end position="221"/>
    </location>
</feature>
<comment type="subcellular location">
    <subcellularLocation>
        <location evidence="1">Endomembrane system</location>
        <topology evidence="1">Multi-pass membrane protein</topology>
    </subcellularLocation>
</comment>
<dbReference type="Proteomes" id="UP000886047">
    <property type="component" value="Unassembled WGS sequence"/>
</dbReference>
<keyword evidence="3 5" id="KW-1133">Transmembrane helix</keyword>
<dbReference type="Gene3D" id="1.20.120.1630">
    <property type="match status" value="1"/>
</dbReference>
<name>A0A831LR51_9BACT</name>
<sequence length="231" mass="27248">MNKTIIKFGNWIFTYRNFLFPLLYIFLFIPSEMLFKNTELVTFIGLFLIIAGIVIRSLTIGLEYIKRGGLKRKIHAEKLVTGGIYGICRNPMYLGNLIILAGFGIYANSVLFTFIIFPAYIFIYWAIIKAEENFLTEKFGDKFIRYKNSVHPLIPDFSKFRNLFKNRKFKWRKVLFKEYNSYFLYILGLSALSLYLNRISLTYFTITIIISLSVYLLIKVIKYKNKNAWSE</sequence>
<dbReference type="Pfam" id="PF04191">
    <property type="entry name" value="PEMT"/>
    <property type="match status" value="1"/>
</dbReference>
<reference evidence="6" key="1">
    <citation type="journal article" date="2020" name="mSystems">
        <title>Genome- and Community-Level Interaction Insights into Carbon Utilization and Element Cycling Functions of Hydrothermarchaeota in Hydrothermal Sediment.</title>
        <authorList>
            <person name="Zhou Z."/>
            <person name="Liu Y."/>
            <person name="Xu W."/>
            <person name="Pan J."/>
            <person name="Luo Z.H."/>
            <person name="Li M."/>
        </authorList>
    </citation>
    <scope>NUCLEOTIDE SEQUENCE [LARGE SCALE GENOMIC DNA]</scope>
    <source>
        <strain evidence="6">SpSt-1217</strain>
    </source>
</reference>
<organism evidence="6">
    <name type="scientific">Mariniphaga anaerophila</name>
    <dbReference type="NCBI Taxonomy" id="1484053"/>
    <lineage>
        <taxon>Bacteria</taxon>
        <taxon>Pseudomonadati</taxon>
        <taxon>Bacteroidota</taxon>
        <taxon>Bacteroidia</taxon>
        <taxon>Marinilabiliales</taxon>
        <taxon>Prolixibacteraceae</taxon>
        <taxon>Mariniphaga</taxon>
    </lineage>
</organism>
<evidence type="ECO:0000256" key="2">
    <source>
        <dbReference type="ARBA" id="ARBA00022692"/>
    </source>
</evidence>
<dbReference type="InterPro" id="IPR007318">
    <property type="entry name" value="Phopholipid_MeTrfase"/>
</dbReference>
<accession>A0A831LR51</accession>
<dbReference type="PANTHER" id="PTHR12714:SF9">
    <property type="entry name" value="PROTEIN-S-ISOPRENYLCYSTEINE O-METHYLTRANSFERASE"/>
    <property type="match status" value="1"/>
</dbReference>
<evidence type="ECO:0000256" key="1">
    <source>
        <dbReference type="ARBA" id="ARBA00004127"/>
    </source>
</evidence>
<feature type="transmembrane region" description="Helical" evidence="5">
    <location>
        <begin position="109"/>
        <end position="128"/>
    </location>
</feature>
<dbReference type="GO" id="GO:0012505">
    <property type="term" value="C:endomembrane system"/>
    <property type="evidence" value="ECO:0007669"/>
    <property type="project" value="UniProtKB-SubCell"/>
</dbReference>
<gene>
    <name evidence="6" type="ORF">ENN90_05795</name>
</gene>
<evidence type="ECO:0000256" key="4">
    <source>
        <dbReference type="ARBA" id="ARBA00023136"/>
    </source>
</evidence>
<keyword evidence="4 5" id="KW-0472">Membrane</keyword>
<feature type="transmembrane region" description="Helical" evidence="5">
    <location>
        <begin position="83"/>
        <end position="103"/>
    </location>
</feature>
<feature type="transmembrane region" description="Helical" evidence="5">
    <location>
        <begin position="179"/>
        <end position="196"/>
    </location>
</feature>
<comment type="caution">
    <text evidence="6">The sequence shown here is derived from an EMBL/GenBank/DDBJ whole genome shotgun (WGS) entry which is preliminary data.</text>
</comment>
<dbReference type="PANTHER" id="PTHR12714">
    <property type="entry name" value="PROTEIN-S ISOPRENYLCYSTEINE O-METHYLTRANSFERASE"/>
    <property type="match status" value="1"/>
</dbReference>
<protein>
    <submittedName>
        <fullName evidence="6">Isoprenylcysteine carboxylmethyltransferase family protein</fullName>
    </submittedName>
</protein>